<proteinExistence type="predicted"/>
<dbReference type="AlphaFoldDB" id="A0A0F9N5R3"/>
<evidence type="ECO:0000256" key="4">
    <source>
        <dbReference type="SAM" id="MobiDB-lite"/>
    </source>
</evidence>
<feature type="domain" description="Prohead serine protease" evidence="5">
    <location>
        <begin position="14"/>
        <end position="155"/>
    </location>
</feature>
<evidence type="ECO:0000259" key="5">
    <source>
        <dbReference type="Pfam" id="PF04586"/>
    </source>
</evidence>
<dbReference type="InterPro" id="IPR006433">
    <property type="entry name" value="Prohead_protease"/>
</dbReference>
<keyword evidence="3" id="KW-0378">Hydrolase</keyword>
<dbReference type="GO" id="GO:0008233">
    <property type="term" value="F:peptidase activity"/>
    <property type="evidence" value="ECO:0007669"/>
    <property type="project" value="UniProtKB-KW"/>
</dbReference>
<keyword evidence="1" id="KW-1188">Viral release from host cell</keyword>
<keyword evidence="2" id="KW-0645">Protease</keyword>
<dbReference type="InterPro" id="IPR054613">
    <property type="entry name" value="Peptidase_S78_dom"/>
</dbReference>
<evidence type="ECO:0000256" key="1">
    <source>
        <dbReference type="ARBA" id="ARBA00022612"/>
    </source>
</evidence>
<dbReference type="Pfam" id="PF04586">
    <property type="entry name" value="Peptidase_S78"/>
    <property type="match status" value="1"/>
</dbReference>
<organism evidence="6">
    <name type="scientific">marine sediment metagenome</name>
    <dbReference type="NCBI Taxonomy" id="412755"/>
    <lineage>
        <taxon>unclassified sequences</taxon>
        <taxon>metagenomes</taxon>
        <taxon>ecological metagenomes</taxon>
    </lineage>
</organism>
<accession>A0A0F9N5R3</accession>
<gene>
    <name evidence="6" type="ORF">LCGC14_0990990</name>
</gene>
<protein>
    <recommendedName>
        <fullName evidence="5">Prohead serine protease domain-containing protein</fullName>
    </recommendedName>
</protein>
<reference evidence="6" key="1">
    <citation type="journal article" date="2015" name="Nature">
        <title>Complex archaea that bridge the gap between prokaryotes and eukaryotes.</title>
        <authorList>
            <person name="Spang A."/>
            <person name="Saw J.H."/>
            <person name="Jorgensen S.L."/>
            <person name="Zaremba-Niedzwiedzka K."/>
            <person name="Martijn J."/>
            <person name="Lind A.E."/>
            <person name="van Eijk R."/>
            <person name="Schleper C."/>
            <person name="Guy L."/>
            <person name="Ettema T.J."/>
        </authorList>
    </citation>
    <scope>NUCLEOTIDE SEQUENCE</scope>
</reference>
<sequence length="412" mass="46361">MEPEIRSYYMPQGLQVRAVEDDDSEGIFDGYILTWDTVDSRGTRFKRGAAKKTLQERGDQIKILNQHIVNEPIGKPLLMEEDDIGVYVRGKLTAGVQRADEMRLLIEAEVIDTLSFGFNIVQSQKAEGNIRDITEFKLYEFSPVTFASNENAKITGIRSEDFVSPDNDPVETRDSDDVPDTDPDDQPGHHSLDGIDIPHLVLPADPDEGRATVFSDTVAIEELWGRKWLLMDSLMITLSDIWWSDMTNEEIIGAIDTAISDFHVQYLAFCREFIEKFWEQRHEVMNKEDLAGVFNSEMRTMGETVETMAAKTSFTADELKTLSRGALLPMESRSKLADLPESIRTAHQQKRRKVMEGLCDELRSGINQAESARLKALLGLSDAPIVVEHRSDGSGARSIKDTLDQIGQSMDN</sequence>
<feature type="region of interest" description="Disordered" evidence="4">
    <location>
        <begin position="157"/>
        <end position="192"/>
    </location>
</feature>
<dbReference type="EMBL" id="LAZR01003764">
    <property type="protein sequence ID" value="KKN14940.1"/>
    <property type="molecule type" value="Genomic_DNA"/>
</dbReference>
<evidence type="ECO:0000256" key="2">
    <source>
        <dbReference type="ARBA" id="ARBA00022670"/>
    </source>
</evidence>
<dbReference type="GO" id="GO:0006508">
    <property type="term" value="P:proteolysis"/>
    <property type="evidence" value="ECO:0007669"/>
    <property type="project" value="UniProtKB-KW"/>
</dbReference>
<comment type="caution">
    <text evidence="6">The sequence shown here is derived from an EMBL/GenBank/DDBJ whole genome shotgun (WGS) entry which is preliminary data.</text>
</comment>
<name>A0A0F9N5R3_9ZZZZ</name>
<evidence type="ECO:0000256" key="3">
    <source>
        <dbReference type="ARBA" id="ARBA00022801"/>
    </source>
</evidence>
<dbReference type="NCBIfam" id="TIGR01543">
    <property type="entry name" value="proheadase_HK97"/>
    <property type="match status" value="1"/>
</dbReference>
<evidence type="ECO:0000313" key="6">
    <source>
        <dbReference type="EMBL" id="KKN14940.1"/>
    </source>
</evidence>